<comment type="caution">
    <text evidence="1">The sequence shown here is derived from an EMBL/GenBank/DDBJ whole genome shotgun (WGS) entry which is preliminary data.</text>
</comment>
<organism evidence="1">
    <name type="scientific">candidate division WOR-3 bacterium</name>
    <dbReference type="NCBI Taxonomy" id="2052148"/>
    <lineage>
        <taxon>Bacteria</taxon>
        <taxon>Bacteria division WOR-3</taxon>
    </lineage>
</organism>
<reference evidence="1" key="1">
    <citation type="journal article" date="2020" name="mSystems">
        <title>Genome- and Community-Level Interaction Insights into Carbon Utilization and Element Cycling Functions of Hydrothermarchaeota in Hydrothermal Sediment.</title>
        <authorList>
            <person name="Zhou Z."/>
            <person name="Liu Y."/>
            <person name="Xu W."/>
            <person name="Pan J."/>
            <person name="Luo Z.H."/>
            <person name="Li M."/>
        </authorList>
    </citation>
    <scope>NUCLEOTIDE SEQUENCE [LARGE SCALE GENOMIC DNA]</scope>
    <source>
        <strain evidence="1">SpSt-258</strain>
    </source>
</reference>
<protein>
    <submittedName>
        <fullName evidence="1">Uncharacterized protein</fullName>
    </submittedName>
</protein>
<accession>A0A7V0Z747</accession>
<dbReference type="AlphaFoldDB" id="A0A7V0Z747"/>
<gene>
    <name evidence="1" type="ORF">ENP86_09430</name>
</gene>
<sequence length="189" mass="21424">MIDSVANKTGDTLVVICYHIHGQYAIPEAQEREEYYNTGFNVPFAVFDGTDAVFEQSPANYDSVYKEHYLLARTKTPYFNLYIDSAFTQGSQAGFDLKVVTADTIPAGEVKAFIAVTEDSLQGSYTTFYRVCRALYEFPVELEYPDSLTQHFEFNHNIPASKLRATVFVQNTGTKEIMQTITTKFEEVK</sequence>
<name>A0A7V0Z747_UNCW3</name>
<proteinExistence type="predicted"/>
<evidence type="ECO:0000313" key="1">
    <source>
        <dbReference type="EMBL" id="HDY59754.1"/>
    </source>
</evidence>
<dbReference type="EMBL" id="DSKY01000021">
    <property type="protein sequence ID" value="HDY59754.1"/>
    <property type="molecule type" value="Genomic_DNA"/>
</dbReference>